<accession>A0AAV0S6V8</accession>
<dbReference type="Pfam" id="PF00657">
    <property type="entry name" value="Lipase_GDSL"/>
    <property type="match status" value="1"/>
</dbReference>
<dbReference type="InterPro" id="IPR001087">
    <property type="entry name" value="GDSL"/>
</dbReference>
<evidence type="ECO:0000313" key="5">
    <source>
        <dbReference type="Proteomes" id="UP001154282"/>
    </source>
</evidence>
<dbReference type="EMBL" id="CAMGYJ010000011">
    <property type="protein sequence ID" value="CAI0627433.1"/>
    <property type="molecule type" value="Genomic_DNA"/>
</dbReference>
<keyword evidence="3" id="KW-0732">Signal</keyword>
<dbReference type="AlphaFoldDB" id="A0AAV0S6V8"/>
<keyword evidence="5" id="KW-1185">Reference proteome</keyword>
<evidence type="ECO:0000313" key="4">
    <source>
        <dbReference type="EMBL" id="CAI0627433.1"/>
    </source>
</evidence>
<dbReference type="PANTHER" id="PTHR22835">
    <property type="entry name" value="ZINC FINGER FYVE DOMAIN CONTAINING PROTEIN"/>
    <property type="match status" value="1"/>
</dbReference>
<evidence type="ECO:0000256" key="2">
    <source>
        <dbReference type="ARBA" id="ARBA00023180"/>
    </source>
</evidence>
<evidence type="ECO:0000256" key="1">
    <source>
        <dbReference type="ARBA" id="ARBA00008668"/>
    </source>
</evidence>
<comment type="caution">
    <text evidence="4">The sequence shown here is derived from an EMBL/GenBank/DDBJ whole genome shotgun (WGS) entry which is preliminary data.</text>
</comment>
<dbReference type="Gene3D" id="3.40.50.1110">
    <property type="entry name" value="SGNH hydrolase"/>
    <property type="match status" value="1"/>
</dbReference>
<dbReference type="Proteomes" id="UP001154282">
    <property type="component" value="Unassembled WGS sequence"/>
</dbReference>
<proteinExistence type="inferred from homology"/>
<reference evidence="4" key="1">
    <citation type="submission" date="2022-08" db="EMBL/GenBank/DDBJ databases">
        <authorList>
            <person name="Gutierrez-Valencia J."/>
        </authorList>
    </citation>
    <scope>NUCLEOTIDE SEQUENCE</scope>
</reference>
<sequence>MASRSSQLALRYFALIAASLPLLLPAATPAAVDSMYYFGNGDPATSDGFLMVDFLAAAFNLPSPNADFGQRQTFDYDVAAAMDDAFFYRSGLSAGVRIGNRSLHSQFVSFSDSLDSLCSSPQECKSKLRNSVFVLDQIGSSDYQYSFLNGKSLKESYGFVDSVVFTTQYIVQKLIEMGATKVLVTGTLPMGCLPGYLTILGNPRRNDYLSYDRHGCLASMNTFSRVHNDHLQSALSKLRSRHPEVEIAFGDTYKAFMAVLRNHVLLGFKKDEMFKACCGSSSAGGRGGEFNFDPAKVCGKQGLRVCEDPSTRLSWDGFHLTQEAMKLVVDGLFVGERRSGLLLG</sequence>
<feature type="chain" id="PRO_5043998639" description="GDSL esterase/lipase" evidence="3">
    <location>
        <begin position="31"/>
        <end position="344"/>
    </location>
</feature>
<keyword evidence="2" id="KW-0325">Glycoprotein</keyword>
<protein>
    <recommendedName>
        <fullName evidence="6">GDSL esterase/lipase</fullName>
    </recommendedName>
</protein>
<comment type="similarity">
    <text evidence="1">Belongs to the 'GDSL' lipolytic enzyme family.</text>
</comment>
<dbReference type="GO" id="GO:0016788">
    <property type="term" value="F:hydrolase activity, acting on ester bonds"/>
    <property type="evidence" value="ECO:0007669"/>
    <property type="project" value="InterPro"/>
</dbReference>
<dbReference type="PANTHER" id="PTHR22835:SF515">
    <property type="entry name" value="ACETYLAJMALAN ESTERASE-LIKE"/>
    <property type="match status" value="1"/>
</dbReference>
<name>A0AAV0S6V8_9ROSI</name>
<organism evidence="4 5">
    <name type="scientific">Linum tenue</name>
    <dbReference type="NCBI Taxonomy" id="586396"/>
    <lineage>
        <taxon>Eukaryota</taxon>
        <taxon>Viridiplantae</taxon>
        <taxon>Streptophyta</taxon>
        <taxon>Embryophyta</taxon>
        <taxon>Tracheophyta</taxon>
        <taxon>Spermatophyta</taxon>
        <taxon>Magnoliopsida</taxon>
        <taxon>eudicotyledons</taxon>
        <taxon>Gunneridae</taxon>
        <taxon>Pentapetalae</taxon>
        <taxon>rosids</taxon>
        <taxon>fabids</taxon>
        <taxon>Malpighiales</taxon>
        <taxon>Linaceae</taxon>
        <taxon>Linum</taxon>
    </lineage>
</organism>
<evidence type="ECO:0008006" key="6">
    <source>
        <dbReference type="Google" id="ProtNLM"/>
    </source>
</evidence>
<feature type="signal peptide" evidence="3">
    <location>
        <begin position="1"/>
        <end position="30"/>
    </location>
</feature>
<evidence type="ECO:0000256" key="3">
    <source>
        <dbReference type="SAM" id="SignalP"/>
    </source>
</evidence>
<gene>
    <name evidence="4" type="ORF">LITE_LOCUS51276</name>
</gene>
<dbReference type="InterPro" id="IPR036514">
    <property type="entry name" value="SGNH_hydro_sf"/>
</dbReference>